<dbReference type="EMBL" id="SADE01000002">
    <property type="protein sequence ID" value="RVU36177.1"/>
    <property type="molecule type" value="Genomic_DNA"/>
</dbReference>
<keyword evidence="3" id="KW-0029">Amino-acid transport</keyword>
<dbReference type="Proteomes" id="UP000287447">
    <property type="component" value="Unassembled WGS sequence"/>
</dbReference>
<accession>A0A3S2Y2H4</accession>
<evidence type="ECO:0000313" key="6">
    <source>
        <dbReference type="EMBL" id="RVU36177.1"/>
    </source>
</evidence>
<dbReference type="AlphaFoldDB" id="A0A3S2Y2H4"/>
<sequence length="482" mass="51446">MPNWIRAHYPRSTAGIASAFRPRRLAALLAMAIWLPLTVGCQTLNLGQKEEAPPAAEAPDAEADAGAEATAEEQEETRIVVPRTVLNEDPFLLDGVAAARDKEGAQIALLVPLTGQHGAVGQALLEGAQMALFDMQNPAANLIPFDTRGTPDGARDAALQAVEAGADIILGPLLTASVEAAAPIARRSGISLLSFSNNPAVAGGGVYALGFAPAEQVRTIVDFAVGQGASRFAVLAPTGPYGELIVQSMQTTVSNYPARLISARFIDESAHDYADLITAISNYDGRRQALLAERRSLSGKTDGASKAALRRLEELDTLGDPPFDAILLAATSNTTLRTLAAQLAYYDVDQPAVQILGLQLWDEFSRLQTEPSLIGSWYPAPANERLEQFRSRFSQFYGRRPQRLASLGYDAMALCAVLAGDGTAPNYSASALTNEQGFLGVDGLFRLQPNGVVQRSYAIREITRNSIETLEPARTTFTPLVN</sequence>
<feature type="domain" description="Leucine-binding protein" evidence="5">
    <location>
        <begin position="106"/>
        <end position="463"/>
    </location>
</feature>
<dbReference type="RefSeq" id="WP_127765653.1">
    <property type="nucleotide sequence ID" value="NZ_SADE01000002.1"/>
</dbReference>
<feature type="compositionally biased region" description="Acidic residues" evidence="4">
    <location>
        <begin position="59"/>
        <end position="75"/>
    </location>
</feature>
<comment type="caution">
    <text evidence="6">The sequence shown here is derived from an EMBL/GenBank/DDBJ whole genome shotgun (WGS) entry which is preliminary data.</text>
</comment>
<dbReference type="Pfam" id="PF13458">
    <property type="entry name" value="Peripla_BP_6"/>
    <property type="match status" value="1"/>
</dbReference>
<keyword evidence="7" id="KW-1185">Reference proteome</keyword>
<evidence type="ECO:0000256" key="2">
    <source>
        <dbReference type="ARBA" id="ARBA00022729"/>
    </source>
</evidence>
<keyword evidence="3" id="KW-0813">Transport</keyword>
<dbReference type="InterPro" id="IPR028081">
    <property type="entry name" value="Leu-bd"/>
</dbReference>
<comment type="similarity">
    <text evidence="1">Belongs to the leucine-binding protein family.</text>
</comment>
<evidence type="ECO:0000313" key="7">
    <source>
        <dbReference type="Proteomes" id="UP000287447"/>
    </source>
</evidence>
<name>A0A3S2Y2H4_9PROT</name>
<dbReference type="InterPro" id="IPR051010">
    <property type="entry name" value="BCAA_transport"/>
</dbReference>
<feature type="region of interest" description="Disordered" evidence="4">
    <location>
        <begin position="50"/>
        <end position="76"/>
    </location>
</feature>
<evidence type="ECO:0000259" key="5">
    <source>
        <dbReference type="Pfam" id="PF13458"/>
    </source>
</evidence>
<proteinExistence type="inferred from homology"/>
<evidence type="ECO:0000256" key="4">
    <source>
        <dbReference type="SAM" id="MobiDB-lite"/>
    </source>
</evidence>
<dbReference type="PANTHER" id="PTHR30483:SF6">
    <property type="entry name" value="PERIPLASMIC BINDING PROTEIN OF ABC TRANSPORTER FOR NATURAL AMINO ACIDS"/>
    <property type="match status" value="1"/>
</dbReference>
<protein>
    <submittedName>
        <fullName evidence="6">Penicillin-binding protein activator</fullName>
    </submittedName>
</protein>
<dbReference type="InterPro" id="IPR028082">
    <property type="entry name" value="Peripla_BP_I"/>
</dbReference>
<keyword evidence="2" id="KW-0732">Signal</keyword>
<dbReference type="PANTHER" id="PTHR30483">
    <property type="entry name" value="LEUCINE-SPECIFIC-BINDING PROTEIN"/>
    <property type="match status" value="1"/>
</dbReference>
<gene>
    <name evidence="6" type="ORF">EOI86_13205</name>
</gene>
<dbReference type="OrthoDB" id="7210494at2"/>
<dbReference type="Gene3D" id="3.40.50.2300">
    <property type="match status" value="2"/>
</dbReference>
<evidence type="ECO:0000256" key="3">
    <source>
        <dbReference type="ARBA" id="ARBA00022970"/>
    </source>
</evidence>
<dbReference type="SUPFAM" id="SSF53822">
    <property type="entry name" value="Periplasmic binding protein-like I"/>
    <property type="match status" value="1"/>
</dbReference>
<reference evidence="7" key="1">
    <citation type="submission" date="2019-01" db="EMBL/GenBank/DDBJ databases">
        <title>Gri0909 isolated from a small marine red alga.</title>
        <authorList>
            <person name="Kim J."/>
            <person name="Jeong S.E."/>
            <person name="Jeon C.O."/>
        </authorList>
    </citation>
    <scope>NUCLEOTIDE SEQUENCE [LARGE SCALE GENOMIC DNA]</scope>
    <source>
        <strain evidence="7">Gri0909</strain>
    </source>
</reference>
<dbReference type="CDD" id="cd06339">
    <property type="entry name" value="PBP1_YraM_LppC_lipoprotein-like"/>
    <property type="match status" value="1"/>
</dbReference>
<dbReference type="GO" id="GO:0006865">
    <property type="term" value="P:amino acid transport"/>
    <property type="evidence" value="ECO:0007669"/>
    <property type="project" value="UniProtKB-KW"/>
</dbReference>
<organism evidence="6 7">
    <name type="scientific">Hwanghaeella grinnelliae</name>
    <dbReference type="NCBI Taxonomy" id="2500179"/>
    <lineage>
        <taxon>Bacteria</taxon>
        <taxon>Pseudomonadati</taxon>
        <taxon>Pseudomonadota</taxon>
        <taxon>Alphaproteobacteria</taxon>
        <taxon>Rhodospirillales</taxon>
        <taxon>Rhodospirillaceae</taxon>
        <taxon>Hwanghaeella</taxon>
    </lineage>
</organism>
<evidence type="ECO:0000256" key="1">
    <source>
        <dbReference type="ARBA" id="ARBA00010062"/>
    </source>
</evidence>